<dbReference type="PANTHER" id="PTHR34473:SF2">
    <property type="entry name" value="UPF0699 TRANSMEMBRANE PROTEIN YDBT"/>
    <property type="match status" value="1"/>
</dbReference>
<feature type="transmembrane region" description="Helical" evidence="1">
    <location>
        <begin position="49"/>
        <end position="72"/>
    </location>
</feature>
<organism evidence="3 4">
    <name type="scientific">Desemzia incerta</name>
    <dbReference type="NCBI Taxonomy" id="82801"/>
    <lineage>
        <taxon>Bacteria</taxon>
        <taxon>Bacillati</taxon>
        <taxon>Bacillota</taxon>
        <taxon>Bacilli</taxon>
        <taxon>Lactobacillales</taxon>
        <taxon>Carnobacteriaceae</taxon>
        <taxon>Desemzia</taxon>
    </lineage>
</organism>
<keyword evidence="1" id="KW-0812">Transmembrane</keyword>
<keyword evidence="4" id="KW-1185">Reference proteome</keyword>
<feature type="domain" description="YdbS-like PH" evidence="2">
    <location>
        <begin position="76"/>
        <end position="152"/>
    </location>
</feature>
<name>A0A1I5Y2D4_9LACT</name>
<sequence>MDYPLLPKQMPERIKKVWKKSNLVTTGIFLIIGIGVTAFLNWLDVLEGVWVWSMGIYFAVVLIWSIIAMLLIPYRYQFHRYEITPEDLSFQDGYIFRTITHVPINRIQHIETEQGPFLRKEKLMEIVIHTAASSHHISGLDVEEAVQLRQQIIELVKVAKEDV</sequence>
<evidence type="ECO:0000259" key="2">
    <source>
        <dbReference type="Pfam" id="PF03703"/>
    </source>
</evidence>
<dbReference type="OrthoDB" id="1750577at2"/>
<dbReference type="STRING" id="82801.SAMN04488506_1730"/>
<dbReference type="PANTHER" id="PTHR34473">
    <property type="entry name" value="UPF0699 TRANSMEMBRANE PROTEIN YDBS"/>
    <property type="match status" value="1"/>
</dbReference>
<reference evidence="3 4" key="1">
    <citation type="submission" date="2016-10" db="EMBL/GenBank/DDBJ databases">
        <authorList>
            <person name="de Groot N.N."/>
        </authorList>
    </citation>
    <scope>NUCLEOTIDE SEQUENCE [LARGE SCALE GENOMIC DNA]</scope>
    <source>
        <strain evidence="3 4">DSM 20581</strain>
    </source>
</reference>
<proteinExistence type="predicted"/>
<keyword evidence="1" id="KW-0472">Membrane</keyword>
<evidence type="ECO:0000256" key="1">
    <source>
        <dbReference type="SAM" id="Phobius"/>
    </source>
</evidence>
<gene>
    <name evidence="3" type="ORF">SAMN04488506_1730</name>
</gene>
<dbReference type="EMBL" id="FOXW01000006">
    <property type="protein sequence ID" value="SFQ38349.1"/>
    <property type="molecule type" value="Genomic_DNA"/>
</dbReference>
<evidence type="ECO:0000313" key="3">
    <source>
        <dbReference type="EMBL" id="SFQ38349.1"/>
    </source>
</evidence>
<dbReference type="Proteomes" id="UP000199136">
    <property type="component" value="Unassembled WGS sequence"/>
</dbReference>
<dbReference type="AlphaFoldDB" id="A0A1I5Y2D4"/>
<evidence type="ECO:0000313" key="4">
    <source>
        <dbReference type="Proteomes" id="UP000199136"/>
    </source>
</evidence>
<keyword evidence="1" id="KW-1133">Transmembrane helix</keyword>
<protein>
    <recommendedName>
        <fullName evidence="2">YdbS-like PH domain-containing protein</fullName>
    </recommendedName>
</protein>
<dbReference type="RefSeq" id="WP_092480766.1">
    <property type="nucleotide sequence ID" value="NZ_FOXW01000006.1"/>
</dbReference>
<feature type="transmembrane region" description="Helical" evidence="1">
    <location>
        <begin position="21"/>
        <end position="43"/>
    </location>
</feature>
<dbReference type="Pfam" id="PF03703">
    <property type="entry name" value="bPH_2"/>
    <property type="match status" value="1"/>
</dbReference>
<accession>A0A1I5Y2D4</accession>
<dbReference type="InterPro" id="IPR005182">
    <property type="entry name" value="YdbS-like_PH"/>
</dbReference>